<dbReference type="PROSITE" id="PS51704">
    <property type="entry name" value="GP_PDE"/>
    <property type="match status" value="1"/>
</dbReference>
<protein>
    <submittedName>
        <fullName evidence="3">Glycerophosphoryl diester phosphodiesterase</fullName>
    </submittedName>
</protein>
<dbReference type="InterPro" id="IPR017946">
    <property type="entry name" value="PLC-like_Pdiesterase_TIM-brl"/>
</dbReference>
<proteinExistence type="predicted"/>
<dbReference type="EMBL" id="VIVL01000009">
    <property type="protein sequence ID" value="TWD77598.1"/>
    <property type="molecule type" value="Genomic_DNA"/>
</dbReference>
<dbReference type="PROSITE" id="PS51257">
    <property type="entry name" value="PROKAR_LIPOPROTEIN"/>
    <property type="match status" value="1"/>
</dbReference>
<accession>A0A561BFK4</accession>
<comment type="caution">
    <text evidence="3">The sequence shown here is derived from an EMBL/GenBank/DDBJ whole genome shotgun (WGS) entry which is preliminary data.</text>
</comment>
<name>A0A561BFK4_9BURK</name>
<evidence type="ECO:0000313" key="3">
    <source>
        <dbReference type="EMBL" id="TWD77598.1"/>
    </source>
</evidence>
<dbReference type="OrthoDB" id="9795622at2"/>
<gene>
    <name evidence="3" type="ORF">FB547_109136</name>
</gene>
<dbReference type="PANTHER" id="PTHR46211:SF14">
    <property type="entry name" value="GLYCEROPHOSPHODIESTER PHOSPHODIESTERASE"/>
    <property type="match status" value="1"/>
</dbReference>
<dbReference type="GO" id="GO:0006629">
    <property type="term" value="P:lipid metabolic process"/>
    <property type="evidence" value="ECO:0007669"/>
    <property type="project" value="InterPro"/>
</dbReference>
<dbReference type="Pfam" id="PF03009">
    <property type="entry name" value="GDPD"/>
    <property type="match status" value="1"/>
</dbReference>
<sequence length="330" mass="35371">MKYPLLAAALLIAGCTAILPTAKQHFDLQAHRGGRGLAPENTLAAFSNAIDLGVSTLELDIGLTADGVVVISHDTALNADHTRDANGAWLASKTGPTLRSLTLVQLQRYDVGRLNPASSYGKQFALQLPRDGERIPTLAALFEQVRARGAAAATVRFNIETKIDPTKPDETAAPEPMVRALLAEIDKAQMGGRVTVQSFDWRTLALVGQLAPQLPRAYLSSPRTLKDSRWTAGLDAAQFASTPQLVKAAAGTAGGPVIWSPAYNDLTRPAIKEAQGLGLKVLPWTVNQRADMLRLMDWGVDGIITDYPDVLRDLMRERGLSLPPPGKASS</sequence>
<evidence type="ECO:0000259" key="2">
    <source>
        <dbReference type="PROSITE" id="PS51704"/>
    </source>
</evidence>
<feature type="signal peptide" evidence="1">
    <location>
        <begin position="1"/>
        <end position="17"/>
    </location>
</feature>
<organism evidence="3 4">
    <name type="scientific">Variovorax beijingensis</name>
    <dbReference type="NCBI Taxonomy" id="2496117"/>
    <lineage>
        <taxon>Bacteria</taxon>
        <taxon>Pseudomonadati</taxon>
        <taxon>Pseudomonadota</taxon>
        <taxon>Betaproteobacteria</taxon>
        <taxon>Burkholderiales</taxon>
        <taxon>Comamonadaceae</taxon>
        <taxon>Variovorax</taxon>
    </lineage>
</organism>
<keyword evidence="1" id="KW-0732">Signal</keyword>
<dbReference type="PANTHER" id="PTHR46211">
    <property type="entry name" value="GLYCEROPHOSPHORYL DIESTER PHOSPHODIESTERASE"/>
    <property type="match status" value="1"/>
</dbReference>
<dbReference type="SUPFAM" id="SSF51695">
    <property type="entry name" value="PLC-like phosphodiesterases"/>
    <property type="match status" value="1"/>
</dbReference>
<dbReference type="CDD" id="cd08567">
    <property type="entry name" value="GDPD_SpGDE_like"/>
    <property type="match status" value="1"/>
</dbReference>
<feature type="domain" description="GP-PDE" evidence="2">
    <location>
        <begin position="26"/>
        <end position="315"/>
    </location>
</feature>
<dbReference type="Proteomes" id="UP000319722">
    <property type="component" value="Unassembled WGS sequence"/>
</dbReference>
<dbReference type="GO" id="GO:0008081">
    <property type="term" value="F:phosphoric diester hydrolase activity"/>
    <property type="evidence" value="ECO:0007669"/>
    <property type="project" value="InterPro"/>
</dbReference>
<reference evidence="3 4" key="1">
    <citation type="submission" date="2019-06" db="EMBL/GenBank/DDBJ databases">
        <title>Sorghum-associated microbial communities from plants grown in Nebraska, USA.</title>
        <authorList>
            <person name="Schachtman D."/>
        </authorList>
    </citation>
    <scope>NUCLEOTIDE SEQUENCE [LARGE SCALE GENOMIC DNA]</scope>
    <source>
        <strain evidence="3 4">T529</strain>
    </source>
</reference>
<evidence type="ECO:0000256" key="1">
    <source>
        <dbReference type="SAM" id="SignalP"/>
    </source>
</evidence>
<dbReference type="RefSeq" id="WP_145746130.1">
    <property type="nucleotide sequence ID" value="NZ_VIVL01000009.1"/>
</dbReference>
<dbReference type="AlphaFoldDB" id="A0A561BFK4"/>
<feature type="chain" id="PRO_5022015815" evidence="1">
    <location>
        <begin position="18"/>
        <end position="330"/>
    </location>
</feature>
<dbReference type="InterPro" id="IPR030395">
    <property type="entry name" value="GP_PDE_dom"/>
</dbReference>
<dbReference type="Gene3D" id="3.20.20.190">
    <property type="entry name" value="Phosphatidylinositol (PI) phosphodiesterase"/>
    <property type="match status" value="1"/>
</dbReference>
<evidence type="ECO:0000313" key="4">
    <source>
        <dbReference type="Proteomes" id="UP000319722"/>
    </source>
</evidence>